<reference evidence="1 2" key="1">
    <citation type="submission" date="2024-03" db="EMBL/GenBank/DDBJ databases">
        <title>Draft genome sequence of Pseudonocardia sp. DW16-2.</title>
        <authorList>
            <person name="Duangmal K."/>
        </authorList>
    </citation>
    <scope>NUCLEOTIDE SEQUENCE [LARGE SCALE GENOMIC DNA]</scope>
    <source>
        <strain evidence="1 2">DW16-2</strain>
    </source>
</reference>
<organism evidence="1 2">
    <name type="scientific">Pseudonocardia spirodelae</name>
    <dbReference type="NCBI Taxonomy" id="3133431"/>
    <lineage>
        <taxon>Bacteria</taxon>
        <taxon>Bacillati</taxon>
        <taxon>Actinomycetota</taxon>
        <taxon>Actinomycetes</taxon>
        <taxon>Pseudonocardiales</taxon>
        <taxon>Pseudonocardiaceae</taxon>
        <taxon>Pseudonocardia</taxon>
    </lineage>
</organism>
<proteinExistence type="predicted"/>
<evidence type="ECO:0000313" key="1">
    <source>
        <dbReference type="EMBL" id="MEJ8279468.1"/>
    </source>
</evidence>
<dbReference type="Pfam" id="PF24684">
    <property type="entry name" value="Vgb_lyase"/>
    <property type="match status" value="2"/>
</dbReference>
<dbReference type="EMBL" id="JBBJUP010000007">
    <property type="protein sequence ID" value="MEJ8279468.1"/>
    <property type="molecule type" value="Genomic_DNA"/>
</dbReference>
<evidence type="ECO:0008006" key="3">
    <source>
        <dbReference type="Google" id="ProtNLM"/>
    </source>
</evidence>
<keyword evidence="2" id="KW-1185">Reference proteome</keyword>
<evidence type="ECO:0000313" key="2">
    <source>
        <dbReference type="Proteomes" id="UP001364211"/>
    </source>
</evidence>
<dbReference type="SUPFAM" id="SSF63829">
    <property type="entry name" value="Calcium-dependent phosphotriesterase"/>
    <property type="match status" value="1"/>
</dbReference>
<name>A0ABU8T778_9PSEU</name>
<dbReference type="PANTHER" id="PTHR40274:SF3">
    <property type="entry name" value="VIRGINIAMYCIN B LYASE"/>
    <property type="match status" value="1"/>
</dbReference>
<dbReference type="PANTHER" id="PTHR40274">
    <property type="entry name" value="VIRGINIAMYCIN B LYASE"/>
    <property type="match status" value="1"/>
</dbReference>
<dbReference type="Proteomes" id="UP001364211">
    <property type="component" value="Unassembled WGS sequence"/>
</dbReference>
<accession>A0ABU8T778</accession>
<comment type="caution">
    <text evidence="1">The sequence shown here is derived from an EMBL/GenBank/DDBJ whole genome shotgun (WGS) entry which is preliminary data.</text>
</comment>
<gene>
    <name evidence="1" type="ORF">WJX68_11045</name>
</gene>
<dbReference type="Gene3D" id="2.130.10.10">
    <property type="entry name" value="YVTN repeat-like/Quinoprotein amine dehydrogenase"/>
    <property type="match status" value="2"/>
</dbReference>
<dbReference type="InterPro" id="IPR051344">
    <property type="entry name" value="Vgb"/>
</dbReference>
<dbReference type="InterPro" id="IPR015943">
    <property type="entry name" value="WD40/YVTN_repeat-like_dom_sf"/>
</dbReference>
<dbReference type="RefSeq" id="WP_340289135.1">
    <property type="nucleotide sequence ID" value="NZ_JBBJUP010000007.1"/>
</dbReference>
<sequence>MTSVLLAGAGAAMADSDRRIEEFGPIPNPLGTPCEIEFDRDGYLWIEQIAANSMGRFDVESGEFREYPLPTPGAIPGGMELGPDGGIWFPEVIGNQIVRLDPATGGMREFPLPWAGALGNGGGGRYGASASDDLTFGTDGAAYFTLIGLSAIGRLDIKTGEFSKIPIATGAVIAIIQPGPGDTIVAAETVRNQIVVLDLHTLTVREFPLPQPLSGPQGITTGIDGAVWFTEALGQRLGRLDVETGEITEVDLIAKRGDQPLPITPGNPLPVPTTMKTAGDGKLYFTQGGLLFPSFGNKIGVYDIRTGQLEEITTPSPASTPCDLNTQKDDEVWVGLLVANKVGRIQLG</sequence>
<protein>
    <recommendedName>
        <fullName evidence="3">Virginiamycin B lyase</fullName>
    </recommendedName>
</protein>